<feature type="transmembrane region" description="Helical" evidence="2">
    <location>
        <begin position="30"/>
        <end position="53"/>
    </location>
</feature>
<evidence type="ECO:0000256" key="2">
    <source>
        <dbReference type="SAM" id="Phobius"/>
    </source>
</evidence>
<comment type="caution">
    <text evidence="3">The sequence shown here is derived from an EMBL/GenBank/DDBJ whole genome shotgun (WGS) entry which is preliminary data.</text>
</comment>
<accession>A0A9Q1G6H9</accession>
<dbReference type="AlphaFoldDB" id="A0A9Q1G6H9"/>
<feature type="region of interest" description="Disordered" evidence="1">
    <location>
        <begin position="297"/>
        <end position="322"/>
    </location>
</feature>
<feature type="transmembrane region" description="Helical" evidence="2">
    <location>
        <begin position="201"/>
        <end position="220"/>
    </location>
</feature>
<feature type="region of interest" description="Disordered" evidence="1">
    <location>
        <begin position="92"/>
        <end position="118"/>
    </location>
</feature>
<dbReference type="Pfam" id="PF15462">
    <property type="entry name" value="Barttin"/>
    <property type="match status" value="1"/>
</dbReference>
<dbReference type="PANTHER" id="PTHR28399">
    <property type="entry name" value="BARTTIN"/>
    <property type="match status" value="1"/>
</dbReference>
<feature type="region of interest" description="Disordered" evidence="1">
    <location>
        <begin position="348"/>
        <end position="378"/>
    </location>
</feature>
<keyword evidence="2" id="KW-1133">Transmembrane helix</keyword>
<keyword evidence="2" id="KW-0812">Transmembrane</keyword>
<sequence>MPSPYGGVLSLGILFMTVGGLMFLCVGQAVTWFGLALGLVGFFLMVLGVYMAMKSHHVAVPGHFLLHPRTGTRYSQHQAISIQRRLDRIRRAESEDREPARPPPPDPNLNIVPGTPPPWHMEPPPSYETVMKIPWNSCLKNIPYELIKSSHWVKVNGRQGLLKGQPEARLPGQISLQVLTALLQNTSTGACAMAENKPYRYGLIVLGLLVVAVGLFIMSVEEPQVYATFCAMGVLMVGTGTVWSMCQCYPKVTFVTYYQEEFWTPEKTVLYTVTQDSYKSAAEPVRAPLAVLLDDLESEGDRPTQSEPHTGTGLQVPKEHSDHSTVLIHTTQSCPLLALLHTSTPLPGHKTTALESEPEMYYGKVEDPCHLGSDLDSE</sequence>
<keyword evidence="2" id="KW-0472">Membrane</keyword>
<dbReference type="GO" id="GO:0017081">
    <property type="term" value="F:chloride channel regulator activity"/>
    <property type="evidence" value="ECO:0007669"/>
    <property type="project" value="TreeGrafter"/>
</dbReference>
<protein>
    <recommendedName>
        <fullName evidence="5">Barttin</fullName>
    </recommendedName>
</protein>
<dbReference type="Proteomes" id="UP001152622">
    <property type="component" value="Chromosome 2"/>
</dbReference>
<evidence type="ECO:0000313" key="4">
    <source>
        <dbReference type="Proteomes" id="UP001152622"/>
    </source>
</evidence>
<organism evidence="3 4">
    <name type="scientific">Synaphobranchus kaupii</name>
    <name type="common">Kaup's arrowtooth eel</name>
    <dbReference type="NCBI Taxonomy" id="118154"/>
    <lineage>
        <taxon>Eukaryota</taxon>
        <taxon>Metazoa</taxon>
        <taxon>Chordata</taxon>
        <taxon>Craniata</taxon>
        <taxon>Vertebrata</taxon>
        <taxon>Euteleostomi</taxon>
        <taxon>Actinopterygii</taxon>
        <taxon>Neopterygii</taxon>
        <taxon>Teleostei</taxon>
        <taxon>Anguilliformes</taxon>
        <taxon>Synaphobranchidae</taxon>
        <taxon>Synaphobranchus</taxon>
    </lineage>
</organism>
<dbReference type="EMBL" id="JAINUF010000002">
    <property type="protein sequence ID" value="KAJ8376384.1"/>
    <property type="molecule type" value="Genomic_DNA"/>
</dbReference>
<keyword evidence="4" id="KW-1185">Reference proteome</keyword>
<evidence type="ECO:0008006" key="5">
    <source>
        <dbReference type="Google" id="ProtNLM"/>
    </source>
</evidence>
<evidence type="ECO:0000256" key="1">
    <source>
        <dbReference type="SAM" id="MobiDB-lite"/>
    </source>
</evidence>
<reference evidence="3" key="1">
    <citation type="journal article" date="2023" name="Science">
        <title>Genome structures resolve the early diversification of teleost fishes.</title>
        <authorList>
            <person name="Parey E."/>
            <person name="Louis A."/>
            <person name="Montfort J."/>
            <person name="Bouchez O."/>
            <person name="Roques C."/>
            <person name="Iampietro C."/>
            <person name="Lluch J."/>
            <person name="Castinel A."/>
            <person name="Donnadieu C."/>
            <person name="Desvignes T."/>
            <person name="Floi Bucao C."/>
            <person name="Jouanno E."/>
            <person name="Wen M."/>
            <person name="Mejri S."/>
            <person name="Dirks R."/>
            <person name="Jansen H."/>
            <person name="Henkel C."/>
            <person name="Chen W.J."/>
            <person name="Zahm M."/>
            <person name="Cabau C."/>
            <person name="Klopp C."/>
            <person name="Thompson A.W."/>
            <person name="Robinson-Rechavi M."/>
            <person name="Braasch I."/>
            <person name="Lecointre G."/>
            <person name="Bobe J."/>
            <person name="Postlethwait J.H."/>
            <person name="Berthelot C."/>
            <person name="Roest Crollius H."/>
            <person name="Guiguen Y."/>
        </authorList>
    </citation>
    <scope>NUCLEOTIDE SEQUENCE</scope>
    <source>
        <strain evidence="3">WJC10195</strain>
    </source>
</reference>
<feature type="transmembrane region" description="Helical" evidence="2">
    <location>
        <begin position="226"/>
        <end position="246"/>
    </location>
</feature>
<dbReference type="OrthoDB" id="9944479at2759"/>
<dbReference type="GO" id="GO:0016323">
    <property type="term" value="C:basolateral plasma membrane"/>
    <property type="evidence" value="ECO:0007669"/>
    <property type="project" value="TreeGrafter"/>
</dbReference>
<dbReference type="InterPro" id="IPR029181">
    <property type="entry name" value="Barttin"/>
</dbReference>
<dbReference type="GO" id="GO:0006821">
    <property type="term" value="P:chloride transport"/>
    <property type="evidence" value="ECO:0007669"/>
    <property type="project" value="InterPro"/>
</dbReference>
<proteinExistence type="predicted"/>
<dbReference type="PANTHER" id="PTHR28399:SF1">
    <property type="entry name" value="BARTTIN"/>
    <property type="match status" value="1"/>
</dbReference>
<evidence type="ECO:0000313" key="3">
    <source>
        <dbReference type="EMBL" id="KAJ8376384.1"/>
    </source>
</evidence>
<gene>
    <name evidence="3" type="ORF">SKAU_G00069640</name>
</gene>
<name>A0A9Q1G6H9_SYNKA</name>
<feature type="transmembrane region" description="Helical" evidence="2">
    <location>
        <begin position="7"/>
        <end position="24"/>
    </location>
</feature>